<dbReference type="GO" id="GO:0005886">
    <property type="term" value="C:plasma membrane"/>
    <property type="evidence" value="ECO:0007669"/>
    <property type="project" value="UniProtKB-SubCell"/>
</dbReference>
<reference evidence="8 9" key="1">
    <citation type="submission" date="2014-07" db="EMBL/GenBank/DDBJ databases">
        <title>Expanding our view of genomic diversity in Candidatus Accumulibacter clades.</title>
        <authorList>
            <person name="Skennerton C.T."/>
            <person name="Barr J.J."/>
            <person name="Slater F.R."/>
            <person name="Bond P.L."/>
            <person name="Tyson G.W."/>
        </authorList>
    </citation>
    <scope>NUCLEOTIDE SEQUENCE [LARGE SCALE GENOMIC DNA]</scope>
    <source>
        <strain evidence="9">SK-01</strain>
    </source>
</reference>
<comment type="caution">
    <text evidence="8">The sequence shown here is derived from an EMBL/GenBank/DDBJ whole genome shotgun (WGS) entry which is preliminary data.</text>
</comment>
<dbReference type="AlphaFoldDB" id="A0A084XYP8"/>
<keyword evidence="3 6" id="KW-0812">Transmembrane</keyword>
<dbReference type="InterPro" id="IPR032816">
    <property type="entry name" value="VTT_dom"/>
</dbReference>
<feature type="transmembrane region" description="Helical" evidence="6">
    <location>
        <begin position="26"/>
        <end position="45"/>
    </location>
</feature>
<feature type="transmembrane region" description="Helical" evidence="6">
    <location>
        <begin position="176"/>
        <end position="199"/>
    </location>
</feature>
<evidence type="ECO:0000256" key="4">
    <source>
        <dbReference type="ARBA" id="ARBA00022989"/>
    </source>
</evidence>
<evidence type="ECO:0000256" key="5">
    <source>
        <dbReference type="ARBA" id="ARBA00023136"/>
    </source>
</evidence>
<dbReference type="Pfam" id="PF09335">
    <property type="entry name" value="VTT_dom"/>
    <property type="match status" value="1"/>
</dbReference>
<feature type="domain" description="VTT" evidence="7">
    <location>
        <begin position="81"/>
        <end position="196"/>
    </location>
</feature>
<feature type="transmembrane region" description="Helical" evidence="6">
    <location>
        <begin position="66"/>
        <end position="95"/>
    </location>
</feature>
<keyword evidence="4 6" id="KW-1133">Transmembrane helix</keyword>
<comment type="caution">
    <text evidence="6">Lacks conserved residue(s) required for the propagation of feature annotation.</text>
</comment>
<evidence type="ECO:0000256" key="3">
    <source>
        <dbReference type="ARBA" id="ARBA00022692"/>
    </source>
</evidence>
<dbReference type="InterPro" id="IPR015414">
    <property type="entry name" value="TMEM64"/>
</dbReference>
<evidence type="ECO:0000313" key="8">
    <source>
        <dbReference type="EMBL" id="KFB67592.1"/>
    </source>
</evidence>
<gene>
    <name evidence="8" type="ORF">CAPSK01_003035</name>
</gene>
<protein>
    <recommendedName>
        <fullName evidence="6">TVP38/TMEM64 family membrane protein</fullName>
    </recommendedName>
</protein>
<proteinExistence type="inferred from homology"/>
<name>A0A084XYP8_9PROT</name>
<keyword evidence="2 6" id="KW-1003">Cell membrane</keyword>
<dbReference type="PANTHER" id="PTHR12677">
    <property type="entry name" value="GOLGI APPARATUS MEMBRANE PROTEIN TVP38-RELATED"/>
    <property type="match status" value="1"/>
</dbReference>
<accession>A0A084XYP8</accession>
<dbReference type="EMBL" id="JDSS02000027">
    <property type="protein sequence ID" value="KFB67592.1"/>
    <property type="molecule type" value="Genomic_DNA"/>
</dbReference>
<evidence type="ECO:0000256" key="1">
    <source>
        <dbReference type="ARBA" id="ARBA00004651"/>
    </source>
</evidence>
<keyword evidence="5 6" id="KW-0472">Membrane</keyword>
<dbReference type="STRING" id="1457154.CAPSK01_003035"/>
<comment type="similarity">
    <text evidence="6">Belongs to the TVP38/TMEM64 family.</text>
</comment>
<evidence type="ECO:0000256" key="2">
    <source>
        <dbReference type="ARBA" id="ARBA00022475"/>
    </source>
</evidence>
<dbReference type="PANTHER" id="PTHR12677:SF59">
    <property type="entry name" value="GOLGI APPARATUS MEMBRANE PROTEIN TVP38-RELATED"/>
    <property type="match status" value="1"/>
</dbReference>
<dbReference type="RefSeq" id="WP_337958582.1">
    <property type="nucleotide sequence ID" value="NZ_JDSS02000027.1"/>
</dbReference>
<evidence type="ECO:0000259" key="7">
    <source>
        <dbReference type="Pfam" id="PF09335"/>
    </source>
</evidence>
<dbReference type="Proteomes" id="UP000019812">
    <property type="component" value="Unassembled WGS sequence"/>
</dbReference>
<sequence length="205" mass="22896">MDTPDEKELTALDHMLNRSTLPYPRLLAVALFLGVLFATFELSGWRDHFSRQFLHDQFLEHRLNGVLIFVLLFSLGNLIQIPGWIFLAAAVLALGRSWGGVVTYLAASISCALTFLSIRLVGGDALRQLTNRPARRLLEQLDGHPIRSVLCLRILFQTAPALNYALAMSGVGFREYMLGTLLGLPLPIALYCLFFDFLARLLHLG</sequence>
<evidence type="ECO:0000256" key="6">
    <source>
        <dbReference type="RuleBase" id="RU366058"/>
    </source>
</evidence>
<organism evidence="8 9">
    <name type="scientific">Candidatus Accumulibacter vicinus</name>
    <dbReference type="NCBI Taxonomy" id="2954382"/>
    <lineage>
        <taxon>Bacteria</taxon>
        <taxon>Pseudomonadati</taxon>
        <taxon>Pseudomonadota</taxon>
        <taxon>Betaproteobacteria</taxon>
        <taxon>Candidatus Accumulibacter</taxon>
    </lineage>
</organism>
<comment type="subcellular location">
    <subcellularLocation>
        <location evidence="1 6">Cell membrane</location>
        <topology evidence="1 6">Multi-pass membrane protein</topology>
    </subcellularLocation>
</comment>
<evidence type="ECO:0000313" key="9">
    <source>
        <dbReference type="Proteomes" id="UP000019812"/>
    </source>
</evidence>
<feature type="transmembrane region" description="Helical" evidence="6">
    <location>
        <begin position="101"/>
        <end position="122"/>
    </location>
</feature>